<comment type="caution">
    <text evidence="1">The sequence shown here is derived from an EMBL/GenBank/DDBJ whole genome shotgun (WGS) entry which is preliminary data.</text>
</comment>
<evidence type="ECO:0000313" key="1">
    <source>
        <dbReference type="EMBL" id="KAJ8897379.1"/>
    </source>
</evidence>
<sequence>MRVRAMAYYSFDPGTEPAMPILKSSKFIPDAIPLLCKQFGENWRDEEDLHWYKGILDSEGERTDEHNVLDDERVNTPTGVLSETFPALQVFYCPRSHGQVFPSCMALSTMDRRCKMIALVFLFNRRPKNRRNSGLGASYVTEKE</sequence>
<keyword evidence="2" id="KW-1185">Reference proteome</keyword>
<proteinExistence type="predicted"/>
<accession>A0ABQ9IL10</accession>
<organism evidence="1 2">
    <name type="scientific">Dryococelus australis</name>
    <dbReference type="NCBI Taxonomy" id="614101"/>
    <lineage>
        <taxon>Eukaryota</taxon>
        <taxon>Metazoa</taxon>
        <taxon>Ecdysozoa</taxon>
        <taxon>Arthropoda</taxon>
        <taxon>Hexapoda</taxon>
        <taxon>Insecta</taxon>
        <taxon>Pterygota</taxon>
        <taxon>Neoptera</taxon>
        <taxon>Polyneoptera</taxon>
        <taxon>Phasmatodea</taxon>
        <taxon>Verophasmatodea</taxon>
        <taxon>Anareolatae</taxon>
        <taxon>Phasmatidae</taxon>
        <taxon>Eurycanthinae</taxon>
        <taxon>Dryococelus</taxon>
    </lineage>
</organism>
<gene>
    <name evidence="1" type="ORF">PR048_002725</name>
</gene>
<reference evidence="1 2" key="1">
    <citation type="submission" date="2023-02" db="EMBL/GenBank/DDBJ databases">
        <title>LHISI_Scaffold_Assembly.</title>
        <authorList>
            <person name="Stuart O.P."/>
            <person name="Cleave R."/>
            <person name="Magrath M.J.L."/>
            <person name="Mikheyev A.S."/>
        </authorList>
    </citation>
    <scope>NUCLEOTIDE SEQUENCE [LARGE SCALE GENOMIC DNA]</scope>
    <source>
        <strain evidence="1">Daus_M_001</strain>
        <tissue evidence="1">Leg muscle</tissue>
    </source>
</reference>
<protein>
    <submittedName>
        <fullName evidence="1">Uncharacterized protein</fullName>
    </submittedName>
</protein>
<name>A0ABQ9IL10_9NEOP</name>
<dbReference type="EMBL" id="JARBHB010000001">
    <property type="protein sequence ID" value="KAJ8897379.1"/>
    <property type="molecule type" value="Genomic_DNA"/>
</dbReference>
<dbReference type="Proteomes" id="UP001159363">
    <property type="component" value="Chromosome 1"/>
</dbReference>
<evidence type="ECO:0000313" key="2">
    <source>
        <dbReference type="Proteomes" id="UP001159363"/>
    </source>
</evidence>